<sequence>MTKYVSQVQKGMDLFASDPRTIFVGQAMRYKGHAVSQQVKNYPIDKRVELPVAEDFQSGFSLGLALQGYIPISIYPRHDFTILALNQIINHIDKWPLMCPNSYPKVIIKILVGAKKPLNGGCQHTSDYTEAIIKMCQTIKIIKLTQPDQIFPAYETALNTKGSFILSEYTETILV</sequence>
<organism evidence="1 2">
    <name type="scientific">Candidatus Roizmanbacteria bacterium CG10_big_fil_rev_8_21_14_0_10_39_12</name>
    <dbReference type="NCBI Taxonomy" id="1974852"/>
    <lineage>
        <taxon>Bacteria</taxon>
        <taxon>Candidatus Roizmaniibacteriota</taxon>
    </lineage>
</organism>
<dbReference type="EMBL" id="PFEC01000088">
    <property type="protein sequence ID" value="PJE61281.1"/>
    <property type="molecule type" value="Genomic_DNA"/>
</dbReference>
<dbReference type="Proteomes" id="UP000230222">
    <property type="component" value="Unassembled WGS sequence"/>
</dbReference>
<dbReference type="AlphaFoldDB" id="A0A2M8KN09"/>
<evidence type="ECO:0000313" key="2">
    <source>
        <dbReference type="Proteomes" id="UP000230222"/>
    </source>
</evidence>
<protein>
    <submittedName>
        <fullName evidence="1">Uncharacterized protein</fullName>
    </submittedName>
</protein>
<reference evidence="2" key="1">
    <citation type="submission" date="2017-09" db="EMBL/GenBank/DDBJ databases">
        <title>Depth-based differentiation of microbial function through sediment-hosted aquifers and enrichment of novel symbionts in the deep terrestrial subsurface.</title>
        <authorList>
            <person name="Probst A.J."/>
            <person name="Ladd B."/>
            <person name="Jarett J.K."/>
            <person name="Geller-Mcgrath D.E."/>
            <person name="Sieber C.M.K."/>
            <person name="Emerson J.B."/>
            <person name="Anantharaman K."/>
            <person name="Thomas B.C."/>
            <person name="Malmstrom R."/>
            <person name="Stieglmeier M."/>
            <person name="Klingl A."/>
            <person name="Woyke T."/>
            <person name="Ryan C.M."/>
            <person name="Banfield J.F."/>
        </authorList>
    </citation>
    <scope>NUCLEOTIDE SEQUENCE [LARGE SCALE GENOMIC DNA]</scope>
</reference>
<gene>
    <name evidence="1" type="ORF">COU87_05350</name>
</gene>
<proteinExistence type="predicted"/>
<dbReference type="SUPFAM" id="SSF52518">
    <property type="entry name" value="Thiamin diphosphate-binding fold (THDP-binding)"/>
    <property type="match status" value="1"/>
</dbReference>
<dbReference type="InterPro" id="IPR029061">
    <property type="entry name" value="THDP-binding"/>
</dbReference>
<name>A0A2M8KN09_9BACT</name>
<dbReference type="Gene3D" id="3.40.50.970">
    <property type="match status" value="1"/>
</dbReference>
<evidence type="ECO:0000313" key="1">
    <source>
        <dbReference type="EMBL" id="PJE61281.1"/>
    </source>
</evidence>
<comment type="caution">
    <text evidence="1">The sequence shown here is derived from an EMBL/GenBank/DDBJ whole genome shotgun (WGS) entry which is preliminary data.</text>
</comment>
<accession>A0A2M8KN09</accession>